<protein>
    <submittedName>
        <fullName evidence="1">Uncharacterized protein</fullName>
    </submittedName>
</protein>
<evidence type="ECO:0000313" key="2">
    <source>
        <dbReference type="Proteomes" id="UP001497644"/>
    </source>
</evidence>
<dbReference type="EMBL" id="OZ034829">
    <property type="protein sequence ID" value="CAL1685846.1"/>
    <property type="molecule type" value="Genomic_DNA"/>
</dbReference>
<accession>A0AAV2P1P3</accession>
<name>A0AAV2P1P3_9HYME</name>
<organism evidence="1 2">
    <name type="scientific">Lasius platythorax</name>
    <dbReference type="NCBI Taxonomy" id="488582"/>
    <lineage>
        <taxon>Eukaryota</taxon>
        <taxon>Metazoa</taxon>
        <taxon>Ecdysozoa</taxon>
        <taxon>Arthropoda</taxon>
        <taxon>Hexapoda</taxon>
        <taxon>Insecta</taxon>
        <taxon>Pterygota</taxon>
        <taxon>Neoptera</taxon>
        <taxon>Endopterygota</taxon>
        <taxon>Hymenoptera</taxon>
        <taxon>Apocrita</taxon>
        <taxon>Aculeata</taxon>
        <taxon>Formicoidea</taxon>
        <taxon>Formicidae</taxon>
        <taxon>Formicinae</taxon>
        <taxon>Lasius</taxon>
        <taxon>Lasius</taxon>
    </lineage>
</organism>
<sequence length="83" mass="9818">MIRTIPLCQSTKCQNWIDWINFDERKLSIRSPVFIEEFETVRRSGSRKFTIQRVVEILISNFAVGGARRFQRMAIYRPTSHGK</sequence>
<dbReference type="AlphaFoldDB" id="A0AAV2P1P3"/>
<gene>
    <name evidence="1" type="ORF">LPLAT_LOCUS11254</name>
</gene>
<keyword evidence="2" id="KW-1185">Reference proteome</keyword>
<dbReference type="Proteomes" id="UP001497644">
    <property type="component" value="Chromosome 6"/>
</dbReference>
<evidence type="ECO:0000313" key="1">
    <source>
        <dbReference type="EMBL" id="CAL1685846.1"/>
    </source>
</evidence>
<proteinExistence type="predicted"/>
<reference evidence="1" key="1">
    <citation type="submission" date="2024-04" db="EMBL/GenBank/DDBJ databases">
        <authorList>
            <consortium name="Molecular Ecology Group"/>
        </authorList>
    </citation>
    <scope>NUCLEOTIDE SEQUENCE</scope>
</reference>